<name>A0ABP3NUR3_SACER</name>
<protein>
    <recommendedName>
        <fullName evidence="3">DUF2188 domain-containing protein</fullName>
    </recommendedName>
</protein>
<gene>
    <name evidence="1" type="ORF">GCM10009533_59860</name>
</gene>
<dbReference type="RefSeq" id="WP_009949224.1">
    <property type="nucleotide sequence ID" value="NZ_BAAAGS010000062.1"/>
</dbReference>
<dbReference type="Pfam" id="PF09954">
    <property type="entry name" value="DUF2188"/>
    <property type="match status" value="1"/>
</dbReference>
<reference evidence="2" key="1">
    <citation type="journal article" date="2019" name="Int. J. Syst. Evol. Microbiol.">
        <title>The Global Catalogue of Microorganisms (GCM) 10K type strain sequencing project: providing services to taxonomists for standard genome sequencing and annotation.</title>
        <authorList>
            <consortium name="The Broad Institute Genomics Platform"/>
            <consortium name="The Broad Institute Genome Sequencing Center for Infectious Disease"/>
            <person name="Wu L."/>
            <person name="Ma J."/>
        </authorList>
    </citation>
    <scope>NUCLEOTIDE SEQUENCE [LARGE SCALE GENOMIC DNA]</scope>
    <source>
        <strain evidence="2">JCM 10303</strain>
    </source>
</reference>
<evidence type="ECO:0000313" key="2">
    <source>
        <dbReference type="Proteomes" id="UP001500729"/>
    </source>
</evidence>
<dbReference type="EMBL" id="BAAAGS010000062">
    <property type="protein sequence ID" value="GAA0553886.1"/>
    <property type="molecule type" value="Genomic_DNA"/>
</dbReference>
<organism evidence="1 2">
    <name type="scientific">Saccharopolyspora erythraea</name>
    <name type="common">Streptomyces erythraeus</name>
    <dbReference type="NCBI Taxonomy" id="1836"/>
    <lineage>
        <taxon>Bacteria</taxon>
        <taxon>Bacillati</taxon>
        <taxon>Actinomycetota</taxon>
        <taxon>Actinomycetes</taxon>
        <taxon>Pseudonocardiales</taxon>
        <taxon>Pseudonocardiaceae</taxon>
        <taxon>Saccharopolyspora</taxon>
    </lineage>
</organism>
<dbReference type="InterPro" id="IPR018691">
    <property type="entry name" value="DUF2188"/>
</dbReference>
<keyword evidence="2" id="KW-1185">Reference proteome</keyword>
<proteinExistence type="predicted"/>
<evidence type="ECO:0000313" key="1">
    <source>
        <dbReference type="EMBL" id="GAA0553886.1"/>
    </source>
</evidence>
<accession>A0ABP3NUR3</accession>
<evidence type="ECO:0008006" key="3">
    <source>
        <dbReference type="Google" id="ProtNLM"/>
    </source>
</evidence>
<comment type="caution">
    <text evidence="1">The sequence shown here is derived from an EMBL/GenBank/DDBJ whole genome shotgun (WGS) entry which is preliminary data.</text>
</comment>
<dbReference type="Proteomes" id="UP001500729">
    <property type="component" value="Unassembled WGS sequence"/>
</dbReference>
<sequence length="74" mass="8305">MLIRHVTPHPDQGWQVTDSHGQCTAMYGSQQDCLARANVDLHRGGGGELVIHGRDGRVQDRRTIVPEPRRGHDR</sequence>